<evidence type="ECO:0000256" key="8">
    <source>
        <dbReference type="ARBA" id="ARBA00048968"/>
    </source>
</evidence>
<dbReference type="InterPro" id="IPR038371">
    <property type="entry name" value="Cu_polyphenol_OxRdtase_sf"/>
</dbReference>
<comment type="catalytic activity">
    <reaction evidence="1">
        <text>inosine + phosphate = alpha-D-ribose 1-phosphate + hypoxanthine</text>
        <dbReference type="Rhea" id="RHEA:27646"/>
        <dbReference type="ChEBI" id="CHEBI:17368"/>
        <dbReference type="ChEBI" id="CHEBI:17596"/>
        <dbReference type="ChEBI" id="CHEBI:43474"/>
        <dbReference type="ChEBI" id="CHEBI:57720"/>
        <dbReference type="EC" id="2.4.2.1"/>
    </reaction>
    <physiologicalReaction direction="left-to-right" evidence="1">
        <dbReference type="Rhea" id="RHEA:27647"/>
    </physiologicalReaction>
</comment>
<name>A0A2U1SP86_METSR</name>
<keyword evidence="5" id="KW-0378">Hydrolase</keyword>
<reference evidence="11 12" key="1">
    <citation type="journal article" date="2018" name="Appl. Microbiol. Biotechnol.">
        <title>Co-cultivation of the strictly anaerobic methanogen Methanosarcina barkeri with aerobic methanotrophs in an oxygen-limited membrane bioreactor.</title>
        <authorList>
            <person name="In 't Zandt M.H."/>
            <person name="van den Bosch T.J.M."/>
            <person name="Rijkers R."/>
            <person name="van Kessel M.A.H.J."/>
            <person name="Jetten M.S.M."/>
            <person name="Welte C.U."/>
        </authorList>
    </citation>
    <scope>NUCLEOTIDE SEQUENCE [LARGE SCALE GENOMIC DNA]</scope>
    <source>
        <strain evidence="11 12">DSM 17706</strain>
    </source>
</reference>
<dbReference type="AlphaFoldDB" id="A0A2U1SP86"/>
<dbReference type="PANTHER" id="PTHR30616:SF2">
    <property type="entry name" value="PURINE NUCLEOSIDE PHOSPHORYLASE LACC1"/>
    <property type="match status" value="1"/>
</dbReference>
<evidence type="ECO:0000313" key="12">
    <source>
        <dbReference type="Proteomes" id="UP000245137"/>
    </source>
</evidence>
<dbReference type="NCBIfam" id="TIGR00726">
    <property type="entry name" value="peptidoglycan editing factor PgeF"/>
    <property type="match status" value="1"/>
</dbReference>
<accession>A0A2U1SP86</accession>
<dbReference type="Pfam" id="PF02578">
    <property type="entry name" value="Cu-oxidase_4"/>
    <property type="match status" value="1"/>
</dbReference>
<dbReference type="SUPFAM" id="SSF64438">
    <property type="entry name" value="CNF1/YfiH-like putative cysteine hydrolases"/>
    <property type="match status" value="1"/>
</dbReference>
<evidence type="ECO:0000256" key="5">
    <source>
        <dbReference type="ARBA" id="ARBA00022801"/>
    </source>
</evidence>
<protein>
    <recommendedName>
        <fullName evidence="10">Purine nucleoside phosphorylase</fullName>
    </recommendedName>
</protein>
<dbReference type="Gene3D" id="3.60.140.10">
    <property type="entry name" value="CNF1/YfiH-like putative cysteine hydrolases"/>
    <property type="match status" value="1"/>
</dbReference>
<comment type="catalytic activity">
    <reaction evidence="7">
        <text>adenosine + H2O + H(+) = inosine + NH4(+)</text>
        <dbReference type="Rhea" id="RHEA:24408"/>
        <dbReference type="ChEBI" id="CHEBI:15377"/>
        <dbReference type="ChEBI" id="CHEBI:15378"/>
        <dbReference type="ChEBI" id="CHEBI:16335"/>
        <dbReference type="ChEBI" id="CHEBI:17596"/>
        <dbReference type="ChEBI" id="CHEBI:28938"/>
        <dbReference type="EC" id="3.5.4.4"/>
    </reaction>
    <physiologicalReaction direction="left-to-right" evidence="7">
        <dbReference type="Rhea" id="RHEA:24409"/>
    </physiologicalReaction>
</comment>
<dbReference type="PANTHER" id="PTHR30616">
    <property type="entry name" value="UNCHARACTERIZED PROTEIN YFIH"/>
    <property type="match status" value="1"/>
</dbReference>
<dbReference type="GO" id="GO:0017061">
    <property type="term" value="F:S-methyl-5-thioadenosine phosphorylase activity"/>
    <property type="evidence" value="ECO:0007669"/>
    <property type="project" value="UniProtKB-EC"/>
</dbReference>
<comment type="catalytic activity">
    <reaction evidence="8">
        <text>adenosine + phosphate = alpha-D-ribose 1-phosphate + adenine</text>
        <dbReference type="Rhea" id="RHEA:27642"/>
        <dbReference type="ChEBI" id="CHEBI:16335"/>
        <dbReference type="ChEBI" id="CHEBI:16708"/>
        <dbReference type="ChEBI" id="CHEBI:43474"/>
        <dbReference type="ChEBI" id="CHEBI:57720"/>
        <dbReference type="EC" id="2.4.2.1"/>
    </reaction>
    <physiologicalReaction direction="left-to-right" evidence="8">
        <dbReference type="Rhea" id="RHEA:27643"/>
    </physiologicalReaction>
</comment>
<dbReference type="Proteomes" id="UP000245137">
    <property type="component" value="Unassembled WGS sequence"/>
</dbReference>
<comment type="caution">
    <text evidence="11">The sequence shown here is derived from an EMBL/GenBank/DDBJ whole genome shotgun (WGS) entry which is preliminary data.</text>
</comment>
<keyword evidence="6" id="KW-0862">Zinc</keyword>
<dbReference type="RefSeq" id="WP_108917706.1">
    <property type="nucleotide sequence ID" value="NZ_BGJY01000001.1"/>
</dbReference>
<evidence type="ECO:0000256" key="7">
    <source>
        <dbReference type="ARBA" id="ARBA00047989"/>
    </source>
</evidence>
<dbReference type="OrthoDB" id="4279at2"/>
<evidence type="ECO:0000256" key="2">
    <source>
        <dbReference type="ARBA" id="ARBA00007353"/>
    </source>
</evidence>
<evidence type="ECO:0000256" key="4">
    <source>
        <dbReference type="ARBA" id="ARBA00022723"/>
    </source>
</evidence>
<keyword evidence="12" id="KW-1185">Reference proteome</keyword>
<proteinExistence type="inferred from homology"/>
<comment type="similarity">
    <text evidence="2 10">Belongs to the purine nucleoside phosphorylase YfiH/LACC1 family.</text>
</comment>
<evidence type="ECO:0000256" key="6">
    <source>
        <dbReference type="ARBA" id="ARBA00022833"/>
    </source>
</evidence>
<evidence type="ECO:0000256" key="1">
    <source>
        <dbReference type="ARBA" id="ARBA00000553"/>
    </source>
</evidence>
<evidence type="ECO:0000256" key="3">
    <source>
        <dbReference type="ARBA" id="ARBA00022679"/>
    </source>
</evidence>
<evidence type="ECO:0000313" key="11">
    <source>
        <dbReference type="EMBL" id="PWB93442.1"/>
    </source>
</evidence>
<dbReference type="GO" id="GO:0016787">
    <property type="term" value="F:hydrolase activity"/>
    <property type="evidence" value="ECO:0007669"/>
    <property type="project" value="UniProtKB-KW"/>
</dbReference>
<keyword evidence="3" id="KW-0808">Transferase</keyword>
<evidence type="ECO:0000256" key="9">
    <source>
        <dbReference type="ARBA" id="ARBA00049893"/>
    </source>
</evidence>
<organism evidence="11 12">
    <name type="scientific">Methylosinus sporium</name>
    <dbReference type="NCBI Taxonomy" id="428"/>
    <lineage>
        <taxon>Bacteria</taxon>
        <taxon>Pseudomonadati</taxon>
        <taxon>Pseudomonadota</taxon>
        <taxon>Alphaproteobacteria</taxon>
        <taxon>Hyphomicrobiales</taxon>
        <taxon>Methylocystaceae</taxon>
        <taxon>Methylosinus</taxon>
    </lineage>
</organism>
<dbReference type="EMBL" id="PUIV01000021">
    <property type="protein sequence ID" value="PWB93442.1"/>
    <property type="molecule type" value="Genomic_DNA"/>
</dbReference>
<dbReference type="CDD" id="cd16833">
    <property type="entry name" value="YfiH"/>
    <property type="match status" value="1"/>
</dbReference>
<keyword evidence="4" id="KW-0479">Metal-binding</keyword>
<comment type="catalytic activity">
    <reaction evidence="9">
        <text>S-methyl-5'-thioadenosine + phosphate = 5-(methylsulfanyl)-alpha-D-ribose 1-phosphate + adenine</text>
        <dbReference type="Rhea" id="RHEA:11852"/>
        <dbReference type="ChEBI" id="CHEBI:16708"/>
        <dbReference type="ChEBI" id="CHEBI:17509"/>
        <dbReference type="ChEBI" id="CHEBI:43474"/>
        <dbReference type="ChEBI" id="CHEBI:58533"/>
        <dbReference type="EC" id="2.4.2.28"/>
    </reaction>
    <physiologicalReaction direction="left-to-right" evidence="9">
        <dbReference type="Rhea" id="RHEA:11853"/>
    </physiologicalReaction>
</comment>
<gene>
    <name evidence="11" type="primary">pgeF</name>
    <name evidence="11" type="ORF">C5689_13030</name>
</gene>
<dbReference type="GO" id="GO:0005507">
    <property type="term" value="F:copper ion binding"/>
    <property type="evidence" value="ECO:0007669"/>
    <property type="project" value="TreeGrafter"/>
</dbReference>
<dbReference type="InterPro" id="IPR011324">
    <property type="entry name" value="Cytotoxic_necrot_fac-like_cat"/>
</dbReference>
<dbReference type="InterPro" id="IPR003730">
    <property type="entry name" value="Cu_polyphenol_OxRdtase"/>
</dbReference>
<evidence type="ECO:0000256" key="10">
    <source>
        <dbReference type="RuleBase" id="RU361274"/>
    </source>
</evidence>
<sequence>MTETTEAPGALGAGNLALPGVRHAFFTRAGGVSEGVYASLNGGVGSNDETARVAENRARMARRIGAEAHRLLVPYQIHSRDALYVAEPWVETERPRCDGLVTDVEGLALGVTGADCGMLLFADARAGVIGACHAGWKGALTGMIEATIALMETRGAHRADIHVALGPAIGRDSYEVGGEFVERFLAEDAAFARFFTPSTRDGHSMFDLPAFITRRVEAANVASFENLRIDTYADEARCFSYRRSVHRKEPDYGRLVSAIAIGYAC</sequence>